<dbReference type="EMBL" id="BNCI01000002">
    <property type="protein sequence ID" value="GHF22371.1"/>
    <property type="molecule type" value="Genomic_DNA"/>
</dbReference>
<dbReference type="Proteomes" id="UP000630923">
    <property type="component" value="Unassembled WGS sequence"/>
</dbReference>
<accession>A0A919E7M6</accession>
<dbReference type="RefSeq" id="WP_191251710.1">
    <property type="nucleotide sequence ID" value="NZ_BNCI01000002.1"/>
</dbReference>
<evidence type="ECO:0000313" key="1">
    <source>
        <dbReference type="EMBL" id="GHF22371.1"/>
    </source>
</evidence>
<organism evidence="1 2">
    <name type="scientific">Kordiimonas sediminis</name>
    <dbReference type="NCBI Taxonomy" id="1735581"/>
    <lineage>
        <taxon>Bacteria</taxon>
        <taxon>Pseudomonadati</taxon>
        <taxon>Pseudomonadota</taxon>
        <taxon>Alphaproteobacteria</taxon>
        <taxon>Kordiimonadales</taxon>
        <taxon>Kordiimonadaceae</taxon>
        <taxon>Kordiimonas</taxon>
    </lineage>
</organism>
<reference evidence="1" key="1">
    <citation type="journal article" date="2014" name="Int. J. Syst. Evol. Microbiol.">
        <title>Complete genome sequence of Corynebacterium casei LMG S-19264T (=DSM 44701T), isolated from a smear-ripened cheese.</title>
        <authorList>
            <consortium name="US DOE Joint Genome Institute (JGI-PGF)"/>
            <person name="Walter F."/>
            <person name="Albersmeier A."/>
            <person name="Kalinowski J."/>
            <person name="Ruckert C."/>
        </authorList>
    </citation>
    <scope>NUCLEOTIDE SEQUENCE</scope>
    <source>
        <strain evidence="1">KCTC 42590</strain>
    </source>
</reference>
<protein>
    <submittedName>
        <fullName evidence="1">Uncharacterized protein</fullName>
    </submittedName>
</protein>
<keyword evidence="2" id="KW-1185">Reference proteome</keyword>
<sequence>MDMKLLIATPCYGGMATTEYLESMLRLAKMDVAFDLMLIANESLIPRARNSCVAAFLGNESYTHLLFIDADIGFMPHELGRLLSLDKPVVAGVYPKKKRNWEKGAKMGYNTADELQYGTLDYVLNVCEEGETLDGETFDGAVTDGFMRVAYAGTGFMLIQRQVFTKLMDRFPEDQFLDEGEGYDRESMKSRFWNFFAPMIHPQSKRYLSEDFGFCYKWRVCGGEIWVNCMSELTHVGRSVYHGDVSRIRKEAAE</sequence>
<comment type="caution">
    <text evidence="1">The sequence shown here is derived from an EMBL/GenBank/DDBJ whole genome shotgun (WGS) entry which is preliminary data.</text>
</comment>
<dbReference type="Gene3D" id="3.90.550.40">
    <property type="match status" value="1"/>
</dbReference>
<proteinExistence type="predicted"/>
<reference evidence="1" key="2">
    <citation type="submission" date="2020-09" db="EMBL/GenBank/DDBJ databases">
        <authorList>
            <person name="Sun Q."/>
            <person name="Kim S."/>
        </authorList>
    </citation>
    <scope>NUCLEOTIDE SEQUENCE</scope>
    <source>
        <strain evidence="1">KCTC 42590</strain>
    </source>
</reference>
<dbReference type="InterPro" id="IPR029044">
    <property type="entry name" value="Nucleotide-diphossugar_trans"/>
</dbReference>
<dbReference type="SUPFAM" id="SSF53448">
    <property type="entry name" value="Nucleotide-diphospho-sugar transferases"/>
    <property type="match status" value="1"/>
</dbReference>
<dbReference type="AlphaFoldDB" id="A0A919E7M6"/>
<gene>
    <name evidence="1" type="ORF">GCM10017044_15670</name>
</gene>
<name>A0A919E7M6_9PROT</name>
<evidence type="ECO:0000313" key="2">
    <source>
        <dbReference type="Proteomes" id="UP000630923"/>
    </source>
</evidence>